<keyword evidence="2" id="KW-0547">Nucleotide-binding</keyword>
<gene>
    <name evidence="12" type="ORF">Abiwalacus_12320</name>
</gene>
<evidence type="ECO:0000256" key="8">
    <source>
        <dbReference type="ARBA" id="ARBA00034617"/>
    </source>
</evidence>
<evidence type="ECO:0000313" key="13">
    <source>
        <dbReference type="Proteomes" id="UP001062263"/>
    </source>
</evidence>
<dbReference type="CDD" id="cd17920">
    <property type="entry name" value="DEXHc_RecQ"/>
    <property type="match status" value="1"/>
</dbReference>
<dbReference type="SUPFAM" id="SSF52540">
    <property type="entry name" value="P-loop containing nucleoside triphosphate hydrolases"/>
    <property type="match status" value="1"/>
</dbReference>
<dbReference type="EMBL" id="AP025943">
    <property type="protein sequence ID" value="BDL43658.1"/>
    <property type="molecule type" value="Genomic_DNA"/>
</dbReference>
<dbReference type="PROSITE" id="PS00690">
    <property type="entry name" value="DEAH_ATP_HELICASE"/>
    <property type="match status" value="1"/>
</dbReference>
<dbReference type="Gene3D" id="3.40.50.300">
    <property type="entry name" value="P-loop containing nucleotide triphosphate hydrolases"/>
    <property type="match status" value="2"/>
</dbReference>
<keyword evidence="5" id="KW-0067">ATP-binding</keyword>
<dbReference type="InterPro" id="IPR004589">
    <property type="entry name" value="DNA_helicase_ATP-dep_RecQ"/>
</dbReference>
<dbReference type="SMART" id="SM00490">
    <property type="entry name" value="HELICc"/>
    <property type="match status" value="1"/>
</dbReference>
<keyword evidence="3" id="KW-0378">Hydrolase</keyword>
<evidence type="ECO:0000256" key="6">
    <source>
        <dbReference type="ARBA" id="ARBA00023125"/>
    </source>
</evidence>
<dbReference type="Pfam" id="PF00270">
    <property type="entry name" value="DEAD"/>
    <property type="match status" value="1"/>
</dbReference>
<evidence type="ECO:0000256" key="5">
    <source>
        <dbReference type="ARBA" id="ARBA00022840"/>
    </source>
</evidence>
<sequence length="642" mass="71329">MILRYGTITAMYFSPLEDALRRFGKREFRPMQRELMECALRGRSCIGILPTGSGKSLCYQIPAVLMDGVAVVVSPLIALMRDQVSGLEKLGVAAARYDSSLSDEEKEALMASLKSGGVRLLFAAPESLESSWMKQALEHVSPGLFVVDEAHCLSEWGHSFRPDYLGLPDFFKKYGFRSVMALTATATERVCRDLSGLFDVQEECVFRAAPYRENILRHVEVLPERDKTARVIEFLRNEAHRPAVVYARTRKDAESLSYELGRAGFAAKSYHAGMPPETRAGVQDDFLKGTADVLVATIAFGMGIDKPDVRSVVHYHPPSSLEAYVQESGRAGRDGLPSASLVMLSSGDGVAVENRLRASVPDRSGVKGLLSSLAAKGEHIISLYEASAVHDLPDVVVDRILFDLKRRGLLTERGAGYKYYKVRPLFRMEEILCGRDEEESAFLQWLDGHREGQVLDLAVECGISWEEVAARLEDLALSGEWKVEQRQTALLLYSGGFPVNEAVEELMRYFTGALHHGLERWELCVSALTAEACLNRRLDEYFGFEKAGPSCGHCPACCGTVPGKMEEEKEEPWSEELRGAVMELAGQRKSALSRPSQMTRFLLGLASPAAMRSRLWSHPLYGALAERKWKDVWIEARALMDS</sequence>
<evidence type="ECO:0000313" key="12">
    <source>
        <dbReference type="EMBL" id="BDL43658.1"/>
    </source>
</evidence>
<dbReference type="InterPro" id="IPR036388">
    <property type="entry name" value="WH-like_DNA-bd_sf"/>
</dbReference>
<dbReference type="RefSeq" id="WP_215434183.1">
    <property type="nucleotide sequence ID" value="NZ_AP025943.1"/>
</dbReference>
<dbReference type="Pfam" id="PF00271">
    <property type="entry name" value="Helicase_C"/>
    <property type="match status" value="1"/>
</dbReference>
<dbReference type="Proteomes" id="UP001062263">
    <property type="component" value="Chromosome"/>
</dbReference>
<name>A0ABM7ZG44_9BACT</name>
<keyword evidence="4 12" id="KW-0347">Helicase</keyword>
<dbReference type="InterPro" id="IPR002464">
    <property type="entry name" value="DNA/RNA_helicase_DEAH_CS"/>
</dbReference>
<dbReference type="Gene3D" id="1.10.10.10">
    <property type="entry name" value="Winged helix-like DNA-binding domain superfamily/Winged helix DNA-binding domain"/>
    <property type="match status" value="1"/>
</dbReference>
<dbReference type="PROSITE" id="PS51194">
    <property type="entry name" value="HELICASE_CTER"/>
    <property type="match status" value="1"/>
</dbReference>
<dbReference type="GO" id="GO:0004386">
    <property type="term" value="F:helicase activity"/>
    <property type="evidence" value="ECO:0007669"/>
    <property type="project" value="UniProtKB-KW"/>
</dbReference>
<dbReference type="EC" id="5.6.2.4" evidence="9"/>
<evidence type="ECO:0000256" key="1">
    <source>
        <dbReference type="ARBA" id="ARBA00005446"/>
    </source>
</evidence>
<proteinExistence type="inferred from homology"/>
<dbReference type="InterPro" id="IPR011545">
    <property type="entry name" value="DEAD/DEAH_box_helicase_dom"/>
</dbReference>
<protein>
    <recommendedName>
        <fullName evidence="9">DNA 3'-5' helicase</fullName>
        <ecNumber evidence="9">5.6.2.4</ecNumber>
    </recommendedName>
</protein>
<evidence type="ECO:0000259" key="10">
    <source>
        <dbReference type="PROSITE" id="PS51192"/>
    </source>
</evidence>
<keyword evidence="13" id="KW-1185">Reference proteome</keyword>
<reference evidence="12" key="1">
    <citation type="submission" date="2022-06" db="EMBL/GenBank/DDBJ databases">
        <title>Akkermansia biwalacus sp. nov., an anaerobic mucin-degrading bacterium isolated from human intestine.</title>
        <authorList>
            <person name="Kobayashi Y."/>
            <person name="Inoue S."/>
            <person name="Kawahara T."/>
            <person name="Kohda N."/>
        </authorList>
    </citation>
    <scope>NUCLEOTIDE SEQUENCE</scope>
    <source>
        <strain evidence="12">WON2089</strain>
    </source>
</reference>
<evidence type="ECO:0000256" key="7">
    <source>
        <dbReference type="ARBA" id="ARBA00023235"/>
    </source>
</evidence>
<dbReference type="PANTHER" id="PTHR13710:SF105">
    <property type="entry name" value="ATP-DEPENDENT DNA HELICASE Q1"/>
    <property type="match status" value="1"/>
</dbReference>
<dbReference type="InterPro" id="IPR027417">
    <property type="entry name" value="P-loop_NTPase"/>
</dbReference>
<evidence type="ECO:0000256" key="3">
    <source>
        <dbReference type="ARBA" id="ARBA00022801"/>
    </source>
</evidence>
<accession>A0ABM7ZG44</accession>
<dbReference type="InterPro" id="IPR001650">
    <property type="entry name" value="Helicase_C-like"/>
</dbReference>
<dbReference type="SMART" id="SM00487">
    <property type="entry name" value="DEXDc"/>
    <property type="match status" value="1"/>
</dbReference>
<evidence type="ECO:0000256" key="2">
    <source>
        <dbReference type="ARBA" id="ARBA00022741"/>
    </source>
</evidence>
<dbReference type="InterPro" id="IPR014001">
    <property type="entry name" value="Helicase_ATP-bd"/>
</dbReference>
<feature type="domain" description="Helicase ATP-binding" evidence="10">
    <location>
        <begin position="36"/>
        <end position="204"/>
    </location>
</feature>
<organism evidence="12 13">
    <name type="scientific">Akkermansia biwaensis</name>
    <dbReference type="NCBI Taxonomy" id="2946555"/>
    <lineage>
        <taxon>Bacteria</taxon>
        <taxon>Pseudomonadati</taxon>
        <taxon>Verrucomicrobiota</taxon>
        <taxon>Verrucomicrobiia</taxon>
        <taxon>Verrucomicrobiales</taxon>
        <taxon>Akkermansiaceae</taxon>
        <taxon>Akkermansia</taxon>
    </lineage>
</organism>
<dbReference type="NCBIfam" id="TIGR00614">
    <property type="entry name" value="recQ_fam"/>
    <property type="match status" value="1"/>
</dbReference>
<evidence type="ECO:0000256" key="4">
    <source>
        <dbReference type="ARBA" id="ARBA00022806"/>
    </source>
</evidence>
<evidence type="ECO:0000256" key="9">
    <source>
        <dbReference type="ARBA" id="ARBA00034808"/>
    </source>
</evidence>
<keyword evidence="7" id="KW-0413">Isomerase</keyword>
<keyword evidence="6" id="KW-0238">DNA-binding</keyword>
<evidence type="ECO:0000259" key="11">
    <source>
        <dbReference type="PROSITE" id="PS51194"/>
    </source>
</evidence>
<dbReference type="PROSITE" id="PS51192">
    <property type="entry name" value="HELICASE_ATP_BIND_1"/>
    <property type="match status" value="1"/>
</dbReference>
<feature type="domain" description="Helicase C-terminal" evidence="11">
    <location>
        <begin position="227"/>
        <end position="377"/>
    </location>
</feature>
<comment type="similarity">
    <text evidence="1">Belongs to the helicase family. RecQ subfamily.</text>
</comment>
<dbReference type="PANTHER" id="PTHR13710">
    <property type="entry name" value="DNA HELICASE RECQ FAMILY MEMBER"/>
    <property type="match status" value="1"/>
</dbReference>
<comment type="catalytic activity">
    <reaction evidence="8">
        <text>Couples ATP hydrolysis with the unwinding of duplex DNA by translocating in the 3'-5' direction.</text>
        <dbReference type="EC" id="5.6.2.4"/>
    </reaction>
</comment>